<dbReference type="Proteomes" id="UP001271263">
    <property type="component" value="Unassembled WGS sequence"/>
</dbReference>
<reference evidence="2" key="2">
    <citation type="submission" date="2022-11" db="EMBL/GenBank/DDBJ databases">
        <title>Prophages regulate Shewanella fidelis motility and biofilm formation: implications for gut colonization dynamics in Ciona robusta.</title>
        <authorList>
            <person name="Natarajan O."/>
            <person name="Gibboney S.L."/>
            <person name="Young M.N."/>
            <person name="Lim S.J."/>
            <person name="Pluta N."/>
            <person name="Atkinson C.G.F."/>
            <person name="Leigh B.A."/>
            <person name="Liberti A."/>
            <person name="Kees E."/>
            <person name="Breitbart M."/>
            <person name="Gralnick J."/>
            <person name="Dishaw L.J."/>
        </authorList>
    </citation>
    <scope>NUCLEOTIDE SEQUENCE</scope>
    <source>
        <strain evidence="2">3313</strain>
    </source>
</reference>
<accession>A0AAW8NM72</accession>
<evidence type="ECO:0000313" key="4">
    <source>
        <dbReference type="Proteomes" id="UP001259340"/>
    </source>
</evidence>
<evidence type="ECO:0000259" key="1">
    <source>
        <dbReference type="Pfam" id="PF17891"/>
    </source>
</evidence>
<dbReference type="EMBL" id="JAPMLD010000003">
    <property type="protein sequence ID" value="MDW4824614.1"/>
    <property type="molecule type" value="Genomic_DNA"/>
</dbReference>
<keyword evidence="5" id="KW-1185">Reference proteome</keyword>
<dbReference type="Proteomes" id="UP001259340">
    <property type="component" value="Unassembled WGS sequence"/>
</dbReference>
<evidence type="ECO:0000313" key="3">
    <source>
        <dbReference type="EMBL" id="MDW4824614.1"/>
    </source>
</evidence>
<reference evidence="3 5" key="1">
    <citation type="journal article" date="2022" name="bioRxiv">
        <title>Prophages regulate Shewanella fidelis 3313 motility and biofilm formation: implications for gut colonization dynamics in Ciona robusta.</title>
        <authorList>
            <person name="Natarajan O."/>
            <person name="Gibboney S.L."/>
            <person name="Young M.N."/>
            <person name="Lim S.J."/>
            <person name="Pluta N."/>
            <person name="Atkinson C.G."/>
            <person name="Leigh B.A."/>
            <person name="Liberti A."/>
            <person name="Kees E.D."/>
            <person name="Breitbart M."/>
            <person name="Gralnick J.A."/>
            <person name="Dishaw L.J."/>
        </authorList>
    </citation>
    <scope>NUCLEOTIDE SEQUENCE [LARGE SCALE GENOMIC DNA]</scope>
    <source>
        <strain evidence="3 5">JG4066</strain>
    </source>
</reference>
<evidence type="ECO:0000313" key="2">
    <source>
        <dbReference type="EMBL" id="MDR8523475.1"/>
    </source>
</evidence>
<name>A0AAW8NM72_9GAMM</name>
<dbReference type="InterPro" id="IPR041227">
    <property type="entry name" value="FluMu_N"/>
</dbReference>
<dbReference type="EMBL" id="JAPMLE010000001">
    <property type="protein sequence ID" value="MDR8523475.1"/>
    <property type="molecule type" value="Genomic_DNA"/>
</dbReference>
<dbReference type="AlphaFoldDB" id="A0AAW8NM72"/>
<organism evidence="2 4">
    <name type="scientific">Shewanella fidelis</name>
    <dbReference type="NCBI Taxonomy" id="173509"/>
    <lineage>
        <taxon>Bacteria</taxon>
        <taxon>Pseudomonadati</taxon>
        <taxon>Pseudomonadota</taxon>
        <taxon>Gammaproteobacteria</taxon>
        <taxon>Alteromonadales</taxon>
        <taxon>Shewanellaceae</taxon>
        <taxon>Shewanella</taxon>
    </lineage>
</organism>
<dbReference type="Pfam" id="PF17891">
    <property type="entry name" value="FluMu_N"/>
    <property type="match status" value="1"/>
</dbReference>
<protein>
    <submittedName>
        <fullName evidence="2">HI1506-related protein</fullName>
    </submittedName>
</protein>
<gene>
    <name evidence="2" type="ORF">OS133_07195</name>
    <name evidence="3" type="ORF">OS134_11145</name>
</gene>
<proteinExistence type="predicted"/>
<evidence type="ECO:0000313" key="5">
    <source>
        <dbReference type="Proteomes" id="UP001271263"/>
    </source>
</evidence>
<dbReference type="Gene3D" id="3.40.5.80">
    <property type="match status" value="1"/>
</dbReference>
<sequence>MAKSVSTTQVLLVVCTAHTGYRRAGIALTKGDNHLPLADLSDKQITAFKADKRLRVSMADVAPTAGNAELADGVKALTFAEAIAKLDSNNQEHFTAGGKPQCAALEALMTKVITAGERDTLWGEYLAAQNNSNEQFENEHVSKESAE</sequence>
<comment type="caution">
    <text evidence="2">The sequence shown here is derived from an EMBL/GenBank/DDBJ whole genome shotgun (WGS) entry which is preliminary data.</text>
</comment>
<dbReference type="RefSeq" id="WP_310654440.1">
    <property type="nucleotide sequence ID" value="NZ_JAPMLA010000009.1"/>
</dbReference>
<feature type="domain" description="Mu-like prophage FluMu N-terminal" evidence="1">
    <location>
        <begin position="13"/>
        <end position="58"/>
    </location>
</feature>
<dbReference type="SUPFAM" id="SSF160059">
    <property type="entry name" value="PriA/YqbF domain"/>
    <property type="match status" value="1"/>
</dbReference>